<keyword evidence="1" id="KW-0472">Membrane</keyword>
<keyword evidence="1" id="KW-1133">Transmembrane helix</keyword>
<proteinExistence type="predicted"/>
<feature type="transmembrane region" description="Helical" evidence="1">
    <location>
        <begin position="6"/>
        <end position="24"/>
    </location>
</feature>
<protein>
    <submittedName>
        <fullName evidence="2">Uncharacterized protein</fullName>
    </submittedName>
</protein>
<evidence type="ECO:0000313" key="2">
    <source>
        <dbReference type="EMBL" id="KKM16774.1"/>
    </source>
</evidence>
<dbReference type="EMBL" id="LAZR01014602">
    <property type="protein sequence ID" value="KKM16774.1"/>
    <property type="molecule type" value="Genomic_DNA"/>
</dbReference>
<evidence type="ECO:0000256" key="1">
    <source>
        <dbReference type="SAM" id="Phobius"/>
    </source>
</evidence>
<name>A0A0F9IAM1_9ZZZZ</name>
<keyword evidence="1" id="KW-0812">Transmembrane</keyword>
<comment type="caution">
    <text evidence="2">The sequence shown here is derived from an EMBL/GenBank/DDBJ whole genome shotgun (WGS) entry which is preliminary data.</text>
</comment>
<organism evidence="2">
    <name type="scientific">marine sediment metagenome</name>
    <dbReference type="NCBI Taxonomy" id="412755"/>
    <lineage>
        <taxon>unclassified sequences</taxon>
        <taxon>metagenomes</taxon>
        <taxon>ecological metagenomes</taxon>
    </lineage>
</organism>
<reference evidence="2" key="1">
    <citation type="journal article" date="2015" name="Nature">
        <title>Complex archaea that bridge the gap between prokaryotes and eukaryotes.</title>
        <authorList>
            <person name="Spang A."/>
            <person name="Saw J.H."/>
            <person name="Jorgensen S.L."/>
            <person name="Zaremba-Niedzwiedzka K."/>
            <person name="Martijn J."/>
            <person name="Lind A.E."/>
            <person name="van Eijk R."/>
            <person name="Schleper C."/>
            <person name="Guy L."/>
            <person name="Ettema T.J."/>
        </authorList>
    </citation>
    <scope>NUCLEOTIDE SEQUENCE</scope>
</reference>
<accession>A0A0F9IAM1</accession>
<dbReference type="AlphaFoldDB" id="A0A0F9IAM1"/>
<gene>
    <name evidence="2" type="ORF">LCGC14_1682460</name>
</gene>
<sequence length="278" mass="32263">MRLLSVVTSFIFIIFIGSWIWFNYPEARVYIYDFISRKKFNTLEVRYSAENIMEAHRHELLKDASHSFLEPDLKFHPYLLMEVKYNRSQDKTGEGIILWSLTDGEMVINTSTWDMSHGFKDCIRAGADKDDFKIINTLVSRGGLLDRETLSKILNVENDLLDQWIENCRRKNLIVQNGNNYRLHFQSPRMQVIPETKIDQSIVSKAGRYAARIAKKFRPSQIEGIARSAFGNDFAIRKKTEIFLPVYSIVVQNPDGSLMTTYFNALNGKKLSQSHHIE</sequence>